<reference evidence="2" key="2">
    <citation type="submission" date="2012-03" db="EMBL/GenBank/DDBJ databases">
        <title>Complete genome sequence of Flavobacterium indicum GPTSA100-9T, isolated from warm spring water.</title>
        <authorList>
            <person name="Barbier P."/>
            <person name="Houel A."/>
            <person name="Loux V."/>
            <person name="Poulain J."/>
            <person name="Bernardet J.-F."/>
            <person name="Touchon M."/>
            <person name="Duchaud E."/>
        </authorList>
    </citation>
    <scope>NUCLEOTIDE SEQUENCE [LARGE SCALE GENOMIC DNA]</scope>
    <source>
        <strain evidence="2">DSM 17447 / CIP 109464 / GPTSA100-9</strain>
    </source>
</reference>
<dbReference type="EMBL" id="HE774682">
    <property type="protein sequence ID" value="CCG54088.1"/>
    <property type="molecule type" value="Genomic_DNA"/>
</dbReference>
<keyword evidence="2" id="KW-1185">Reference proteome</keyword>
<sequence>MNEDYLHYLWVNKKLPFTQLQTHQKENLEILNFGQYLQLAGPDVFNAQIRIDQQIWAGNIEIHVKSSDWYLHHHEKDNAYDNVILHVVWEHDTPVFRKDNTEIPTLELNNYINQEELIKYKNLLKPKSWIKCENQITEVDTFIWDNFKEKLILERLERKANEILVRLKETSFDWEQVFFEFLAKNFGLNTNGNAFLSMARNIGFTIIRKERGEVENLEALFFGCLNLLQSNCDDFYFSNLKNKWEYYKLKYQLTELNGIEVSFFKHRPDNFPTIRLAQLAQFLFYNNSVFDSIITFKKLEDIQNIFKIAPSIYWNSHYNFCKSNSHKIKKISSNFTNLVVVNTIIPFRFCYEKERGNFSFEELLEWLKLMDLEKNSIVDKFQYFNINLANCYDSQAVLQLKNEYCNQNKCLQCAIGLHILKK</sequence>
<evidence type="ECO:0000313" key="2">
    <source>
        <dbReference type="Proteomes" id="UP000007599"/>
    </source>
</evidence>
<reference evidence="1 2" key="1">
    <citation type="journal article" date="2012" name="J. Bacteriol.">
        <title>Complete Genome Sequence of Flavobacterium indicum GPSTA100-9T, Isolated from Warm Spring Water.</title>
        <authorList>
            <person name="Barbier P."/>
            <person name="Houel A."/>
            <person name="Loux V."/>
            <person name="Poulain J."/>
            <person name="Bernardet J.F."/>
            <person name="Touchon M."/>
            <person name="Duchaud E."/>
        </authorList>
    </citation>
    <scope>NUCLEOTIDE SEQUENCE [LARGE SCALE GENOMIC DNA]</scope>
    <source>
        <strain evidence="2">DSM 17447 / CIP 109464 / GPTSA100-9</strain>
    </source>
</reference>
<dbReference type="Proteomes" id="UP000007599">
    <property type="component" value="Chromosome I"/>
</dbReference>
<name>H8XPM2_FLAIG</name>
<dbReference type="PATRIC" id="fig|1094466.5.peg.2124"/>
<dbReference type="AlphaFoldDB" id="H8XPM2"/>
<gene>
    <name evidence="1" type="ordered locus">KQS_10830</name>
</gene>
<accession>H8XPM2</accession>
<dbReference type="InterPro" id="IPR021272">
    <property type="entry name" value="DUF2851"/>
</dbReference>
<evidence type="ECO:0008006" key="3">
    <source>
        <dbReference type="Google" id="ProtNLM"/>
    </source>
</evidence>
<dbReference type="RefSeq" id="WP_014389206.1">
    <property type="nucleotide sequence ID" value="NC_017025.1"/>
</dbReference>
<evidence type="ECO:0000313" key="1">
    <source>
        <dbReference type="EMBL" id="CCG54088.1"/>
    </source>
</evidence>
<dbReference type="eggNOG" id="ENOG502Z7XW">
    <property type="taxonomic scope" value="Bacteria"/>
</dbReference>
<dbReference type="OrthoDB" id="1005072at2"/>
<protein>
    <recommendedName>
        <fullName evidence="3">DUF2851 domain-containing protein</fullName>
    </recommendedName>
</protein>
<dbReference type="STRING" id="1094466.KQS_10830"/>
<organism evidence="1 2">
    <name type="scientific">Flavobacterium indicum (strain DSM 17447 / CIP 109464 / GPTSA100-9)</name>
    <dbReference type="NCBI Taxonomy" id="1094466"/>
    <lineage>
        <taxon>Bacteria</taxon>
        <taxon>Pseudomonadati</taxon>
        <taxon>Bacteroidota</taxon>
        <taxon>Flavobacteriia</taxon>
        <taxon>Flavobacteriales</taxon>
        <taxon>Flavobacteriaceae</taxon>
        <taxon>Flavobacterium</taxon>
    </lineage>
</organism>
<dbReference type="Pfam" id="PF11013">
    <property type="entry name" value="DUF2851"/>
    <property type="match status" value="1"/>
</dbReference>
<dbReference type="KEGG" id="fin:KQS_10830"/>
<dbReference type="HOGENOM" id="CLU_044582_0_0_10"/>
<proteinExistence type="predicted"/>